<dbReference type="PANTHER" id="PTHR30451">
    <property type="entry name" value="OUTER MEMBRANE USHER PROTEIN"/>
    <property type="match status" value="1"/>
</dbReference>
<dbReference type="Proteomes" id="UP000460626">
    <property type="component" value="Unassembled WGS sequence"/>
</dbReference>
<evidence type="ECO:0000313" key="3">
    <source>
        <dbReference type="EMBL" id="MXO93866.1"/>
    </source>
</evidence>
<dbReference type="GO" id="GO:0015473">
    <property type="term" value="F:fimbrial usher porin activity"/>
    <property type="evidence" value="ECO:0007669"/>
    <property type="project" value="InterPro"/>
</dbReference>
<keyword evidence="2" id="KW-0732">Signal</keyword>
<keyword evidence="4" id="KW-1185">Reference proteome</keyword>
<evidence type="ECO:0000256" key="2">
    <source>
        <dbReference type="SAM" id="SignalP"/>
    </source>
</evidence>
<feature type="region of interest" description="Disordered" evidence="1">
    <location>
        <begin position="31"/>
        <end position="59"/>
    </location>
</feature>
<organism evidence="3 4">
    <name type="scientific">Aurantiacibacter arachoides</name>
    <dbReference type="NCBI Taxonomy" id="1850444"/>
    <lineage>
        <taxon>Bacteria</taxon>
        <taxon>Pseudomonadati</taxon>
        <taxon>Pseudomonadota</taxon>
        <taxon>Alphaproteobacteria</taxon>
        <taxon>Sphingomonadales</taxon>
        <taxon>Erythrobacteraceae</taxon>
        <taxon>Aurantiacibacter</taxon>
    </lineage>
</organism>
<protein>
    <recommendedName>
        <fullName evidence="5">Fimbrial biogenesis outer membrane usher protein</fullName>
    </recommendedName>
</protein>
<evidence type="ECO:0000313" key="4">
    <source>
        <dbReference type="Proteomes" id="UP000460626"/>
    </source>
</evidence>
<dbReference type="EMBL" id="WTYH01000001">
    <property type="protein sequence ID" value="MXO93866.1"/>
    <property type="molecule type" value="Genomic_DNA"/>
</dbReference>
<dbReference type="PANTHER" id="PTHR30451:SF5">
    <property type="entry name" value="SLR0019 PROTEIN"/>
    <property type="match status" value="1"/>
</dbReference>
<evidence type="ECO:0000256" key="1">
    <source>
        <dbReference type="SAM" id="MobiDB-lite"/>
    </source>
</evidence>
<proteinExistence type="predicted"/>
<comment type="caution">
    <text evidence="3">The sequence shown here is derived from an EMBL/GenBank/DDBJ whole genome shotgun (WGS) entry which is preliminary data.</text>
</comment>
<sequence>MAYPFRPASFVRAAVMLLLTCTPLARAFSQEPGRSIEPVADQQDRPTTNPEQESTTADRQPVVAESVDADALFRQIFGTDRPVTAAGIYAVQVDQIYVGDFAIDPGNGGGTIDPQLLRTALIPVAVGDTKVALEQLATQDSVGFDDLRALDFEVVFDPGRLALQIAIPPERRNARDLALRTARSRAELDYVDQADISAYLSARAGIDVIEQSSFADTGLGGLAADIDAGFNIGGVALQARFRYDERRNFSRQDVRLTYDDTENLIRYELGDLSVGRRPFQLAPRIAGIAAFREFPIDPYRNIRPTPEQGFQLDEPARVEVILNGAPVRTYDLNSGRYNLRDFPLIPSAANDIELRITYASGRTEVLVYPAFFDIELLDPGLVDFALNAGVSYRDDGGRRIYDTGDYNVIGYVRRGFTDTLTAGLSWEGNRHFDTVGAEAVWASSFGSFAFNASTNIRDPGFDTSRFAVQYAWRDTDSVRGRAIDAQAILTGSRYRTLNQLFGGNVISVSAQARAGQMIGQRLRATIYGGYEDAREFGERYYGGLSASYQLPFGALSLGAEYQGGTNADGAIFRLAYSMPLGPGTATASYTTQDNAFRADYTRLTALGVGSVGLSGGIERRDDFDRQFIRANYIGNRFEGTLEQVRVHGSNGLDDIRTVVNFGTALYMADGMFGIGRPISNSFALVDIDERAGDYQIAVEPRRGFGSTETYYTAYSGALGPAVVPTLPPYFDRSLQVDAPDAPAGTSLGGQVFALRPGYRSGYALKVGSAANVSLVGTLTFADGSPLAFFTGSVRSSDGNDDNDAAQVFTNAAGRFFLDGLVAGESYVLTFPGQSISEGTILAVPEDALGIVRLDDPVATRLMPHEEGEER</sequence>
<dbReference type="AlphaFoldDB" id="A0A845A410"/>
<dbReference type="GO" id="GO:0009279">
    <property type="term" value="C:cell outer membrane"/>
    <property type="evidence" value="ECO:0007669"/>
    <property type="project" value="TreeGrafter"/>
</dbReference>
<feature type="compositionally biased region" description="Polar residues" evidence="1">
    <location>
        <begin position="45"/>
        <end position="58"/>
    </location>
</feature>
<dbReference type="GO" id="GO:0009297">
    <property type="term" value="P:pilus assembly"/>
    <property type="evidence" value="ECO:0007669"/>
    <property type="project" value="InterPro"/>
</dbReference>
<feature type="signal peptide" evidence="2">
    <location>
        <begin position="1"/>
        <end position="27"/>
    </location>
</feature>
<feature type="chain" id="PRO_5032616188" description="Fimbrial biogenesis outer membrane usher protein" evidence="2">
    <location>
        <begin position="28"/>
        <end position="870"/>
    </location>
</feature>
<dbReference type="InterPro" id="IPR000015">
    <property type="entry name" value="Fimb_usher"/>
</dbReference>
<gene>
    <name evidence="3" type="ORF">GRI62_09620</name>
</gene>
<accession>A0A845A410</accession>
<name>A0A845A410_9SPHN</name>
<evidence type="ECO:0008006" key="5">
    <source>
        <dbReference type="Google" id="ProtNLM"/>
    </source>
</evidence>
<reference evidence="3 4" key="1">
    <citation type="submission" date="2019-12" db="EMBL/GenBank/DDBJ databases">
        <title>Genomic-based taxomic classification of the family Erythrobacteraceae.</title>
        <authorList>
            <person name="Xu L."/>
        </authorList>
    </citation>
    <scope>NUCLEOTIDE SEQUENCE [LARGE SCALE GENOMIC DNA]</scope>
    <source>
        <strain evidence="3 4">RC4-10-4</strain>
    </source>
</reference>